<sequence length="431" mass="48984">MKLGIMRTIRKLLLTAGVICLGFIQSTQAQTSTLQPISLQTVEDSFLVRNYALLAQRYQIDASQALIRQAKIWSNPSFSALLGFGSTNNIQPFKIGKDGETGYSIDQLIQLAGKRNKNIQLATTATRMSEATFDELLRTLKLQLRENYFNLYYQQQTGKVLKEQLDNLQTIVKAYVDADQKGSVAHADLIRLQALQVGLENDYADLKQQELESQKNLQQLLHSHDFYEARLGSTELASYSLDKLQLQQLLDTAGINRPDVRVADLEYQTAHLNYRLQKAMAVPDLHVGASYDKQGSYVDNFVGLTLGIDLPLWNRNQGNIRSAASQIKVNQQQLLQQQSIAQTEVLNAWQQIITLEKRYKSFDLHQFQGEFDTLINEVAKNFSKGNITLLQFIDYFNSYSDNAKNINTFLSKRVNAYEELNYATGQELFKK</sequence>
<name>A0A3E1Y4K3_9BACT</name>
<dbReference type="GO" id="GO:0015562">
    <property type="term" value="F:efflux transmembrane transporter activity"/>
    <property type="evidence" value="ECO:0007669"/>
    <property type="project" value="InterPro"/>
</dbReference>
<dbReference type="SUPFAM" id="SSF56954">
    <property type="entry name" value="Outer membrane efflux proteins (OEP)"/>
    <property type="match status" value="1"/>
</dbReference>
<evidence type="ECO:0000313" key="3">
    <source>
        <dbReference type="EMBL" id="RFS19593.1"/>
    </source>
</evidence>
<feature type="chain" id="PRO_5017646136" evidence="2">
    <location>
        <begin position="30"/>
        <end position="431"/>
    </location>
</feature>
<evidence type="ECO:0000313" key="4">
    <source>
        <dbReference type="Proteomes" id="UP000260644"/>
    </source>
</evidence>
<dbReference type="Proteomes" id="UP000260644">
    <property type="component" value="Unassembled WGS sequence"/>
</dbReference>
<dbReference type="Pfam" id="PF02321">
    <property type="entry name" value="OEP"/>
    <property type="match status" value="2"/>
</dbReference>
<keyword evidence="2" id="KW-0732">Signal</keyword>
<comment type="similarity">
    <text evidence="1">Belongs to the outer membrane factor (OMF) (TC 1.B.17) family.</text>
</comment>
<dbReference type="InterPro" id="IPR003423">
    <property type="entry name" value="OMP_efflux"/>
</dbReference>
<dbReference type="Gene3D" id="1.20.1600.10">
    <property type="entry name" value="Outer membrane efflux proteins (OEP)"/>
    <property type="match status" value="1"/>
</dbReference>
<feature type="signal peptide" evidence="2">
    <location>
        <begin position="1"/>
        <end position="29"/>
    </location>
</feature>
<evidence type="ECO:0000256" key="1">
    <source>
        <dbReference type="ARBA" id="ARBA00007613"/>
    </source>
</evidence>
<gene>
    <name evidence="3" type="ORF">DVR12_23480</name>
</gene>
<dbReference type="EMBL" id="QPMM01000013">
    <property type="protein sequence ID" value="RFS19593.1"/>
    <property type="molecule type" value="Genomic_DNA"/>
</dbReference>
<evidence type="ECO:0000256" key="2">
    <source>
        <dbReference type="SAM" id="SignalP"/>
    </source>
</evidence>
<keyword evidence="4" id="KW-1185">Reference proteome</keyword>
<dbReference type="PANTHER" id="PTHR30203:SF23">
    <property type="entry name" value="OUTER MEMBRANE EFFLUX PROTEIN"/>
    <property type="match status" value="1"/>
</dbReference>
<proteinExistence type="inferred from homology"/>
<reference evidence="3 4" key="1">
    <citation type="submission" date="2018-07" db="EMBL/GenBank/DDBJ databases">
        <title>Chitinophaga K2CV101002-2 sp. nov., isolated from a monsoon evergreen broad-leaved forest soil.</title>
        <authorList>
            <person name="Lv Y."/>
        </authorList>
    </citation>
    <scope>NUCLEOTIDE SEQUENCE [LARGE SCALE GENOMIC DNA]</scope>
    <source>
        <strain evidence="3 4">GDMCC 1.1288</strain>
    </source>
</reference>
<dbReference type="InterPro" id="IPR010131">
    <property type="entry name" value="MdtP/NodT-like"/>
</dbReference>
<protein>
    <submittedName>
        <fullName evidence="3">TolC family protein</fullName>
    </submittedName>
</protein>
<comment type="caution">
    <text evidence="3">The sequence shown here is derived from an EMBL/GenBank/DDBJ whole genome shotgun (WGS) entry which is preliminary data.</text>
</comment>
<accession>A0A3E1Y4K3</accession>
<dbReference type="AlphaFoldDB" id="A0A3E1Y4K3"/>
<dbReference type="PANTHER" id="PTHR30203">
    <property type="entry name" value="OUTER MEMBRANE CATION EFFLUX PROTEIN"/>
    <property type="match status" value="1"/>
</dbReference>
<organism evidence="3 4">
    <name type="scientific">Chitinophaga silvatica</name>
    <dbReference type="NCBI Taxonomy" id="2282649"/>
    <lineage>
        <taxon>Bacteria</taxon>
        <taxon>Pseudomonadati</taxon>
        <taxon>Bacteroidota</taxon>
        <taxon>Chitinophagia</taxon>
        <taxon>Chitinophagales</taxon>
        <taxon>Chitinophagaceae</taxon>
        <taxon>Chitinophaga</taxon>
    </lineage>
</organism>